<dbReference type="AlphaFoldDB" id="A0A0C2VGV1"/>
<keyword evidence="3" id="KW-1185">Reference proteome</keyword>
<dbReference type="Proteomes" id="UP000031972">
    <property type="component" value="Unassembled WGS sequence"/>
</dbReference>
<proteinExistence type="predicted"/>
<dbReference type="Pfam" id="PF14493">
    <property type="entry name" value="HTH_40"/>
    <property type="match status" value="1"/>
</dbReference>
<gene>
    <name evidence="2" type="ORF">KR50_22640</name>
</gene>
<accession>A0A0C2VGV1</accession>
<dbReference type="InterPro" id="IPR008308">
    <property type="entry name" value="YpbB-like"/>
</dbReference>
<dbReference type="OrthoDB" id="2354672at2"/>
<organism evidence="2 3">
    <name type="scientific">Jeotgalibacillus campisalis</name>
    <dbReference type="NCBI Taxonomy" id="220754"/>
    <lineage>
        <taxon>Bacteria</taxon>
        <taxon>Bacillati</taxon>
        <taxon>Bacillota</taxon>
        <taxon>Bacilli</taxon>
        <taxon>Bacillales</taxon>
        <taxon>Caryophanaceae</taxon>
        <taxon>Jeotgalibacillus</taxon>
    </lineage>
</organism>
<protein>
    <recommendedName>
        <fullName evidence="1">Helicase Helix-turn-helix domain-containing protein</fullName>
    </recommendedName>
</protein>
<reference evidence="2 3" key="1">
    <citation type="submission" date="2015-01" db="EMBL/GenBank/DDBJ databases">
        <title>Jeotgalibacillus campisalis genome sequencing.</title>
        <authorList>
            <person name="Goh K.M."/>
            <person name="Chan K.-G."/>
            <person name="Yaakop A.S."/>
            <person name="Ee R."/>
            <person name="Gan H.M."/>
            <person name="Chan C.S."/>
        </authorList>
    </citation>
    <scope>NUCLEOTIDE SEQUENCE [LARGE SCALE GENOMIC DNA]</scope>
    <source>
        <strain evidence="2 3">SF-57</strain>
    </source>
</reference>
<evidence type="ECO:0000259" key="1">
    <source>
        <dbReference type="Pfam" id="PF14493"/>
    </source>
</evidence>
<dbReference type="EMBL" id="JXRR01000014">
    <property type="protein sequence ID" value="KIL48097.1"/>
    <property type="molecule type" value="Genomic_DNA"/>
</dbReference>
<feature type="domain" description="Helicase Helix-turn-helix" evidence="1">
    <location>
        <begin position="257"/>
        <end position="344"/>
    </location>
</feature>
<comment type="caution">
    <text evidence="2">The sequence shown here is derived from an EMBL/GenBank/DDBJ whole genome shotgun (WGS) entry which is preliminary data.</text>
</comment>
<dbReference type="PIRSF" id="PIRSF021350">
    <property type="entry name" value="UCP021350"/>
    <property type="match status" value="1"/>
</dbReference>
<dbReference type="RefSeq" id="WP_041058061.1">
    <property type="nucleotide sequence ID" value="NZ_JXRR01000014.1"/>
</dbReference>
<evidence type="ECO:0000313" key="3">
    <source>
        <dbReference type="Proteomes" id="UP000031972"/>
    </source>
</evidence>
<sequence>MTYLDAILLLCFRLFNGDRSRSAIFHLISGKKTSQTIQDAHLYGAHDFFQIYPHLSRKSFDQSCERLIMNKYLIEFQEQRWRVSEDGENALDAYFKNHPFPFYLKGWLYHDRATIFWKRLLLLSQSLSNYIHQENRFFPVQRDPDIQHWVKHTFLNWKDDRRKNTKKLYLELTKIFMKNKFPDHPDYIVQQMTGFQLIGQTPRQLADHFKTDESEVHIRFLNTLHYILTEIQDKNTYPILNSIQKDITQKEFVLTVSTEKTLRYIQQFYTIEKIAQIRNLKTSTIEDHIIEIALMVQTFSIEPYVELSLQDEIWLAANSIRNKRMKEIKDLVPRASFFQIRLVLVSKGRTDNKWKIPYLNTLDSGLSERVKKKSSKV</sequence>
<evidence type="ECO:0000313" key="2">
    <source>
        <dbReference type="EMBL" id="KIL48097.1"/>
    </source>
</evidence>
<dbReference type="InterPro" id="IPR029491">
    <property type="entry name" value="Helicase_HTH"/>
</dbReference>
<name>A0A0C2VGV1_9BACL</name>
<dbReference type="PATRIC" id="fig|220754.4.peg.2280"/>